<keyword evidence="2" id="KW-1185">Reference proteome</keyword>
<dbReference type="eggNOG" id="ENOG5031K2B">
    <property type="taxonomic scope" value="Bacteria"/>
</dbReference>
<proteinExistence type="predicted"/>
<evidence type="ECO:0000313" key="2">
    <source>
        <dbReference type="Proteomes" id="UP000001654"/>
    </source>
</evidence>
<dbReference type="Gene3D" id="3.40.50.2000">
    <property type="entry name" value="Glycogen Phosphorylase B"/>
    <property type="match status" value="1"/>
</dbReference>
<evidence type="ECO:0000313" key="1">
    <source>
        <dbReference type="EMBL" id="ADF50906.1"/>
    </source>
</evidence>
<dbReference type="RefSeq" id="WP_013070059.1">
    <property type="nucleotide sequence ID" value="NC_014041.1"/>
</dbReference>
<gene>
    <name evidence="1" type="ordered locus">ZPR_0549</name>
</gene>
<evidence type="ECO:0008006" key="3">
    <source>
        <dbReference type="Google" id="ProtNLM"/>
    </source>
</evidence>
<protein>
    <recommendedName>
        <fullName evidence="3">Glycosyltransferase</fullName>
    </recommendedName>
</protein>
<dbReference type="KEGG" id="zpr:ZPR_0549"/>
<dbReference type="Proteomes" id="UP000001654">
    <property type="component" value="Chromosome"/>
</dbReference>
<dbReference type="AlphaFoldDB" id="D5BFG2"/>
<dbReference type="SUPFAM" id="SSF53756">
    <property type="entry name" value="UDP-Glycosyltransferase/glycogen phosphorylase"/>
    <property type="match status" value="1"/>
</dbReference>
<reference evidence="1 2" key="1">
    <citation type="journal article" date="2010" name="BMC Genomics">
        <title>The complete genome of Zunongwangia profunda SM-A87 reveals its adaptation to the deep-sea environment and ecological role in sedimentary organic nitrogen degradation.</title>
        <authorList>
            <person name="Qin Q.L."/>
            <person name="Zhang X.Y."/>
            <person name="Wang X.M."/>
            <person name="Liu G.M."/>
            <person name="Chen X.L."/>
            <person name="Xie B.B."/>
            <person name="Dang H.Y."/>
            <person name="Zhou B.C."/>
            <person name="Yu J."/>
            <person name="Zhang Y.Z."/>
        </authorList>
    </citation>
    <scope>NUCLEOTIDE SEQUENCE [LARGE SCALE GENOMIC DNA]</scope>
    <source>
        <strain evidence="2">DSM 18752 / CCTCC AB 206139 / SM-A87</strain>
    </source>
</reference>
<sequence>MKFSKILVICGSLEKGKDGVGDYTRALVSQLKERRIVVVLLALSDKHIKEVQDEVLHSIPVKRIPLMLKESERISIAKHFIEEKKPDLVSLQFVPYAFDAKGFPHYLLKVLPCIVQGHNVQWHIMFHELWVAMAKESSFKLKIIGTLQRRLIRNLLKILNPCCVHTHTSLYQEELRLLGVKANLLPLFSNIGKIESGSKEKKVMHSIVHVGIFGSIHPGAPIKQFFNILQTSFESVKIHFIGGNGNELSSWINLLDVSDIPYEVHGRQSEKTISTLLDYCDLGISTTPYYVTQKSGSIAAMLLHDMAVVCVARPWTPWVLTKNSNMAANLTNPYVLQWQGGKIDKEMFPITESSHFEVSYVATQFINDLHL</sequence>
<dbReference type="EMBL" id="CP001650">
    <property type="protein sequence ID" value="ADF50906.1"/>
    <property type="molecule type" value="Genomic_DNA"/>
</dbReference>
<organism evidence="1 2">
    <name type="scientific">Zunongwangia profunda (strain DSM 18752 / CCTCC AB 206139 / SM-A87)</name>
    <name type="common">Wangia profunda</name>
    <dbReference type="NCBI Taxonomy" id="655815"/>
    <lineage>
        <taxon>Bacteria</taxon>
        <taxon>Pseudomonadati</taxon>
        <taxon>Bacteroidota</taxon>
        <taxon>Flavobacteriia</taxon>
        <taxon>Flavobacteriales</taxon>
        <taxon>Flavobacteriaceae</taxon>
        <taxon>Zunongwangia</taxon>
    </lineage>
</organism>
<dbReference type="OrthoDB" id="1100436at2"/>
<accession>D5BFG2</accession>
<name>D5BFG2_ZUNPS</name>
<dbReference type="HOGENOM" id="CLU_745642_0_0_10"/>
<dbReference type="STRING" id="655815.ZPR_0549"/>